<gene>
    <name evidence="3" type="ORF">FE374_10195</name>
</gene>
<dbReference type="Pfam" id="PF01326">
    <property type="entry name" value="PPDK_N"/>
    <property type="match status" value="1"/>
</dbReference>
<reference evidence="3 4" key="1">
    <citation type="submission" date="2019-05" db="EMBL/GenBank/DDBJ databases">
        <title>Georgenia *** sp. nov., and Georgenia *** sp. nov., isolated from the intestinal contents of plateau pika (Ochotona curzoniae) in the Qinghai-Tibet plateau of China.</title>
        <authorList>
            <person name="Tian Z."/>
        </authorList>
    </citation>
    <scope>NUCLEOTIDE SEQUENCE [LARGE SCALE GENOMIC DNA]</scope>
    <source>
        <strain evidence="3 4">Z443</strain>
    </source>
</reference>
<dbReference type="InterPro" id="IPR051549">
    <property type="entry name" value="PEP_Utilizing_Enz"/>
</dbReference>
<dbReference type="InterPro" id="IPR013815">
    <property type="entry name" value="ATP_grasp_subdomain_1"/>
</dbReference>
<dbReference type="InterPro" id="IPR008279">
    <property type="entry name" value="PEP-util_enz_mobile_dom"/>
</dbReference>
<name>A0A5B8C2N1_9MICO</name>
<dbReference type="OrthoDB" id="9765468at2"/>
<dbReference type="GO" id="GO:0016301">
    <property type="term" value="F:kinase activity"/>
    <property type="evidence" value="ECO:0007669"/>
    <property type="project" value="InterPro"/>
</dbReference>
<dbReference type="Gene3D" id="3.50.30.10">
    <property type="entry name" value="Phosphohistidine domain"/>
    <property type="match status" value="1"/>
</dbReference>
<dbReference type="InterPro" id="IPR002192">
    <property type="entry name" value="PPDK_AMP/ATP-bd"/>
</dbReference>
<dbReference type="SUPFAM" id="SSF52009">
    <property type="entry name" value="Phosphohistidine domain"/>
    <property type="match status" value="1"/>
</dbReference>
<dbReference type="AlphaFoldDB" id="A0A5B8C2N1"/>
<dbReference type="PANTHER" id="PTHR43615:SF1">
    <property type="entry name" value="PPDK_N DOMAIN-CONTAINING PROTEIN"/>
    <property type="match status" value="1"/>
</dbReference>
<sequence>MDAVGTVTRLAEAAGLDRSATGSKAGVLAELSHAGFPVPPGFIVAAPADGILPSELRAAVDAAARAVPGPYAVRSSAVAEDLPGASYAGMYESYLNVDRDGLHEAIRRCMDSSRAARVGAYQAVRGQRTGGHADRGDGGSPGMVVLVQQMVNAAAAGVAFTANPLTGNRDETVVTAVRGLGERLVSGEMTGDEWVIRGGAVEMTRAGPDHKVLDRDRAAAVAELAGHVARHFGAPQDIEWAIDRDGVLFLVQARPMTALPGPVVWEAPGPGYWMRNLRLGEWLPEAMTPLFASWPLDRIEAGYLDGERATVGTVVPFRYAVVNGWYYNALPVPTPWLLGRVIVQSRGRAPWLLFNALVRVSTNPVGADRALLAGLEQEWRAGTLPAYRRLVEAGEREVATAGPRRLVEIVDQVSRMAGEYLWYLAIVGGSAWKMEGHLAALGRTSGLIPGVIDSVQALLTGLPGTEPALPGHAVQSVDWFLPTAGELGTGAPTGVDARHTKHAATRVAAERAVVAALRDRPRRLHRFGRLLRTVQRYTVAREEQARDLTLGWPLLRRCGHALGDHLTRQGVIGDREQAFFLTREELTAALNGDATSRARVAAARRALWERQRRLVAPLTLGAPPRLVGDPLARAADAARTREAVPAGAIVGQPASAGRATGPVRIVTSPEDFTRFAAGDILVAKATSPAWTPLFARAAAVVTDGGTLAAHASLVAREYGIPAVVGTTDATARLRDGQVVTVDGGAGTIEIRSLRD</sequence>
<protein>
    <recommendedName>
        <fullName evidence="5">Pyruvate, water dikinase</fullName>
    </recommendedName>
</protein>
<evidence type="ECO:0000259" key="1">
    <source>
        <dbReference type="Pfam" id="PF00391"/>
    </source>
</evidence>
<dbReference type="RefSeq" id="WP_139928769.1">
    <property type="nucleotide sequence ID" value="NZ_CP040915.1"/>
</dbReference>
<organism evidence="3 4">
    <name type="scientific">Georgenia yuyongxinii</name>
    <dbReference type="NCBI Taxonomy" id="2589797"/>
    <lineage>
        <taxon>Bacteria</taxon>
        <taxon>Bacillati</taxon>
        <taxon>Actinomycetota</taxon>
        <taxon>Actinomycetes</taxon>
        <taxon>Micrococcales</taxon>
        <taxon>Bogoriellaceae</taxon>
        <taxon>Georgenia</taxon>
    </lineage>
</organism>
<evidence type="ECO:0008006" key="5">
    <source>
        <dbReference type="Google" id="ProtNLM"/>
    </source>
</evidence>
<dbReference type="Proteomes" id="UP000314616">
    <property type="component" value="Chromosome"/>
</dbReference>
<evidence type="ECO:0000259" key="2">
    <source>
        <dbReference type="Pfam" id="PF01326"/>
    </source>
</evidence>
<feature type="domain" description="Pyruvate phosphate dikinase AMP/ATP-binding" evidence="2">
    <location>
        <begin position="52"/>
        <end position="202"/>
    </location>
</feature>
<dbReference type="Pfam" id="PF00391">
    <property type="entry name" value="PEP-utilizers"/>
    <property type="match status" value="1"/>
</dbReference>
<dbReference type="GO" id="GO:0005524">
    <property type="term" value="F:ATP binding"/>
    <property type="evidence" value="ECO:0007669"/>
    <property type="project" value="InterPro"/>
</dbReference>
<dbReference type="KEGG" id="gyu:FE374_10195"/>
<dbReference type="Gene3D" id="3.30.470.20">
    <property type="entry name" value="ATP-grasp fold, B domain"/>
    <property type="match status" value="2"/>
</dbReference>
<evidence type="ECO:0000313" key="4">
    <source>
        <dbReference type="Proteomes" id="UP000314616"/>
    </source>
</evidence>
<evidence type="ECO:0000313" key="3">
    <source>
        <dbReference type="EMBL" id="QDC24929.1"/>
    </source>
</evidence>
<dbReference type="PANTHER" id="PTHR43615">
    <property type="entry name" value="PHOSPHOENOLPYRUVATE SYNTHASE-RELATED"/>
    <property type="match status" value="1"/>
</dbReference>
<accession>A0A5B8C2N1</accession>
<dbReference type="InterPro" id="IPR036637">
    <property type="entry name" value="Phosphohistidine_dom_sf"/>
</dbReference>
<feature type="domain" description="PEP-utilising enzyme mobile" evidence="1">
    <location>
        <begin position="676"/>
        <end position="746"/>
    </location>
</feature>
<dbReference type="EMBL" id="CP040915">
    <property type="protein sequence ID" value="QDC24929.1"/>
    <property type="molecule type" value="Genomic_DNA"/>
</dbReference>
<dbReference type="SUPFAM" id="SSF56059">
    <property type="entry name" value="Glutathione synthetase ATP-binding domain-like"/>
    <property type="match status" value="1"/>
</dbReference>
<dbReference type="Gene3D" id="3.30.1490.20">
    <property type="entry name" value="ATP-grasp fold, A domain"/>
    <property type="match status" value="1"/>
</dbReference>
<proteinExistence type="predicted"/>